<feature type="compositionally biased region" description="Basic residues" evidence="1">
    <location>
        <begin position="85"/>
        <end position="97"/>
    </location>
</feature>
<organism evidence="2">
    <name type="scientific">Cupriavidus taiwanensis</name>
    <dbReference type="NCBI Taxonomy" id="164546"/>
    <lineage>
        <taxon>Bacteria</taxon>
        <taxon>Pseudomonadati</taxon>
        <taxon>Pseudomonadota</taxon>
        <taxon>Betaproteobacteria</taxon>
        <taxon>Burkholderiales</taxon>
        <taxon>Burkholderiaceae</taxon>
        <taxon>Cupriavidus</taxon>
    </lineage>
</organism>
<evidence type="ECO:0000256" key="1">
    <source>
        <dbReference type="SAM" id="MobiDB-lite"/>
    </source>
</evidence>
<gene>
    <name evidence="2" type="ORF">CBM2587_A140004</name>
</gene>
<dbReference type="AlphaFoldDB" id="A0A375BHV2"/>
<reference evidence="2" key="1">
    <citation type="submission" date="2018-01" db="EMBL/GenBank/DDBJ databases">
        <authorList>
            <person name="Clerissi C."/>
        </authorList>
    </citation>
    <scope>NUCLEOTIDE SEQUENCE</scope>
    <source>
        <strain evidence="2">Cupriavidus sp. LMG 19464</strain>
    </source>
</reference>
<feature type="compositionally biased region" description="Basic and acidic residues" evidence="1">
    <location>
        <begin position="130"/>
        <end position="145"/>
    </location>
</feature>
<feature type="region of interest" description="Disordered" evidence="1">
    <location>
        <begin position="17"/>
        <end position="45"/>
    </location>
</feature>
<comment type="caution">
    <text evidence="2">The sequence shown here is derived from an EMBL/GenBank/DDBJ whole genome shotgun (WGS) entry which is preliminary data.</text>
</comment>
<feature type="compositionally biased region" description="Basic and acidic residues" evidence="1">
    <location>
        <begin position="70"/>
        <end position="84"/>
    </location>
</feature>
<feature type="region of interest" description="Disordered" evidence="1">
    <location>
        <begin position="64"/>
        <end position="173"/>
    </location>
</feature>
<dbReference type="EMBL" id="OFSQ01000006">
    <property type="protein sequence ID" value="SOY45931.1"/>
    <property type="molecule type" value="Genomic_DNA"/>
</dbReference>
<sequence>MVRPRCAGSGELLCQDHSRQRGRRRDARAGRLSGRQGGRCADGGVHRCRHPVCRAERWPALQAQRGLLVPDRDRRPGRDRPAVERHRRQRRPGKRMRLVQGPLGPVMADHAARAAGGGHRPGPRRGQARVRRDDDDAQDRHRNDRGSQAGRQRITGLNPRPPAGTRNIEPPHS</sequence>
<name>A0A375BHV2_9BURK</name>
<evidence type="ECO:0000313" key="2">
    <source>
        <dbReference type="EMBL" id="SOY45931.1"/>
    </source>
</evidence>
<proteinExistence type="predicted"/>
<protein>
    <submittedName>
        <fullName evidence="2">Uncharacterized protein</fullName>
    </submittedName>
</protein>
<dbReference type="Proteomes" id="UP000256780">
    <property type="component" value="Chromosome CBM2587_a"/>
</dbReference>
<accession>A0A375BHV2</accession>